<proteinExistence type="predicted"/>
<evidence type="ECO:0000313" key="4">
    <source>
        <dbReference type="Proteomes" id="UP000663860"/>
    </source>
</evidence>
<reference evidence="2" key="1">
    <citation type="submission" date="2021-02" db="EMBL/GenBank/DDBJ databases">
        <authorList>
            <person name="Nowell W R."/>
        </authorList>
    </citation>
    <scope>NUCLEOTIDE SEQUENCE</scope>
</reference>
<evidence type="ECO:0000313" key="2">
    <source>
        <dbReference type="EMBL" id="CAF1005847.1"/>
    </source>
</evidence>
<dbReference type="Proteomes" id="UP000663868">
    <property type="component" value="Unassembled WGS sequence"/>
</dbReference>
<keyword evidence="1" id="KW-0175">Coiled coil</keyword>
<accession>A0A814H4U3</accession>
<name>A0A814H4U3_9BILA</name>
<evidence type="ECO:0000256" key="1">
    <source>
        <dbReference type="SAM" id="Coils"/>
    </source>
</evidence>
<dbReference type="Proteomes" id="UP000663860">
    <property type="component" value="Unassembled WGS sequence"/>
</dbReference>
<comment type="caution">
    <text evidence="2">The sequence shown here is derived from an EMBL/GenBank/DDBJ whole genome shotgun (WGS) entry which is preliminary data.</text>
</comment>
<organism evidence="2 4">
    <name type="scientific">Adineta steineri</name>
    <dbReference type="NCBI Taxonomy" id="433720"/>
    <lineage>
        <taxon>Eukaryota</taxon>
        <taxon>Metazoa</taxon>
        <taxon>Spiralia</taxon>
        <taxon>Gnathifera</taxon>
        <taxon>Rotifera</taxon>
        <taxon>Eurotatoria</taxon>
        <taxon>Bdelloidea</taxon>
        <taxon>Adinetida</taxon>
        <taxon>Adinetidae</taxon>
        <taxon>Adineta</taxon>
    </lineage>
</organism>
<feature type="coiled-coil region" evidence="1">
    <location>
        <begin position="116"/>
        <end position="166"/>
    </location>
</feature>
<gene>
    <name evidence="2" type="ORF">IZO911_LOCUS17901</name>
    <name evidence="3" type="ORF">KXQ929_LOCUS6058</name>
</gene>
<dbReference type="AlphaFoldDB" id="A0A814H4U3"/>
<evidence type="ECO:0000313" key="3">
    <source>
        <dbReference type="EMBL" id="CAF3619171.1"/>
    </source>
</evidence>
<dbReference type="EMBL" id="CAJOBB010000229">
    <property type="protein sequence ID" value="CAF3619171.1"/>
    <property type="molecule type" value="Genomic_DNA"/>
</dbReference>
<protein>
    <submittedName>
        <fullName evidence="2">Uncharacterized protein</fullName>
    </submittedName>
</protein>
<dbReference type="EMBL" id="CAJNOE010000169">
    <property type="protein sequence ID" value="CAF1005847.1"/>
    <property type="molecule type" value="Genomic_DNA"/>
</dbReference>
<sequence>MISQKQLDCINELSSKFTEYNKGSLGFDVKDAIEQAISKKSISGTKQGLENVMSTINKNVANQLERILWATIVKSAFQTYKTYMSVQETCALIEQSKQYRESLELQSAINTIKEYLDKFKNFYQDADKKINDIEKNSGHTIDELTLERITNKLEKAKGQCDSATEKLTNILHGIREKSQLLSSSQKKHYTNLGLSFLNIVVTGIEYIMTPASALTSNAQLFFAGTGACQLADVVGHYRGYFWTKEEIEKLDQWEREINELDRITQKTFKKIDDVTEKLEKIKKLH</sequence>